<dbReference type="RefSeq" id="WP_434029039.1">
    <property type="nucleotide sequence ID" value="NZ_BNBA01000010.1"/>
</dbReference>
<evidence type="ECO:0000259" key="2">
    <source>
        <dbReference type="PROSITE" id="PS51724"/>
    </source>
</evidence>
<feature type="compositionally biased region" description="Low complexity" evidence="1">
    <location>
        <begin position="53"/>
        <end position="79"/>
    </location>
</feature>
<accession>A0A919KHS8</accession>
<dbReference type="Pfam" id="PF05036">
    <property type="entry name" value="SPOR"/>
    <property type="match status" value="1"/>
</dbReference>
<name>A0A919KHS8_9XANT</name>
<protein>
    <submittedName>
        <fullName evidence="3">Sporulation protein</fullName>
    </submittedName>
</protein>
<dbReference type="SUPFAM" id="SSF110997">
    <property type="entry name" value="Sporulation related repeat"/>
    <property type="match status" value="1"/>
</dbReference>
<dbReference type="PROSITE" id="PS51724">
    <property type="entry name" value="SPOR"/>
    <property type="match status" value="1"/>
</dbReference>
<reference evidence="3" key="1">
    <citation type="journal article" date="2014" name="Int. J. Syst. Evol. Microbiol.">
        <title>Complete genome sequence of Corynebacterium casei LMG S-19264T (=DSM 44701T), isolated from a smear-ripened cheese.</title>
        <authorList>
            <consortium name="US DOE Joint Genome Institute (JGI-PGF)"/>
            <person name="Walter F."/>
            <person name="Albersmeier A."/>
            <person name="Kalinowski J."/>
            <person name="Ruckert C."/>
        </authorList>
    </citation>
    <scope>NUCLEOTIDE SEQUENCE</scope>
    <source>
        <strain evidence="3">JCM 13306</strain>
    </source>
</reference>
<dbReference type="EMBL" id="BNBA01000010">
    <property type="protein sequence ID" value="GHH52404.1"/>
    <property type="molecule type" value="Genomic_DNA"/>
</dbReference>
<feature type="domain" description="SPOR" evidence="2">
    <location>
        <begin position="120"/>
        <end position="204"/>
    </location>
</feature>
<organism evidence="3 4">
    <name type="scientific">Xanthomonas boreopolis</name>
    <dbReference type="NCBI Taxonomy" id="86183"/>
    <lineage>
        <taxon>Bacteria</taxon>
        <taxon>Pseudomonadati</taxon>
        <taxon>Pseudomonadota</taxon>
        <taxon>Gammaproteobacteria</taxon>
        <taxon>Lysobacterales</taxon>
        <taxon>Lysobacteraceae</taxon>
        <taxon>Xanthomonas</taxon>
    </lineage>
</organism>
<feature type="region of interest" description="Disordered" evidence="1">
    <location>
        <begin position="53"/>
        <end position="83"/>
    </location>
</feature>
<dbReference type="InterPro" id="IPR007730">
    <property type="entry name" value="SPOR-like_dom"/>
</dbReference>
<evidence type="ECO:0000313" key="4">
    <source>
        <dbReference type="Proteomes" id="UP000623958"/>
    </source>
</evidence>
<gene>
    <name evidence="3" type="ORF">GCM10009090_16090</name>
</gene>
<dbReference type="GO" id="GO:0042834">
    <property type="term" value="F:peptidoglycan binding"/>
    <property type="evidence" value="ECO:0007669"/>
    <property type="project" value="InterPro"/>
</dbReference>
<reference evidence="3" key="2">
    <citation type="submission" date="2020-09" db="EMBL/GenBank/DDBJ databases">
        <authorList>
            <person name="Sun Q."/>
            <person name="Ohkuma M."/>
        </authorList>
    </citation>
    <scope>NUCLEOTIDE SEQUENCE</scope>
    <source>
        <strain evidence="3">JCM 13306</strain>
    </source>
</reference>
<evidence type="ECO:0000256" key="1">
    <source>
        <dbReference type="SAM" id="MobiDB-lite"/>
    </source>
</evidence>
<dbReference type="AlphaFoldDB" id="A0A919KHS8"/>
<sequence length="231" mass="23866">MLVRALIVVLAILNLGVALWWLSRPDAAPAVPPVAGHPAGVATLELAGPADASATPAVEAPAATAQAEPAPSPAANAAPPAEPEARCLSLGPYATQAEAQAALGRAGALLEKGRLREEHADASGGYRVLMPSVGDRAMAQAIAKRIAEAGLGDYYVISKGEDNTVALGQYRSREGAERRLAELKAKGFSAELVVNGQSRWWIDARTRAPGKSLPAALGAPRQRSLDCAAMR</sequence>
<dbReference type="Gene3D" id="3.30.70.1070">
    <property type="entry name" value="Sporulation related repeat"/>
    <property type="match status" value="1"/>
</dbReference>
<comment type="caution">
    <text evidence="3">The sequence shown here is derived from an EMBL/GenBank/DDBJ whole genome shotgun (WGS) entry which is preliminary data.</text>
</comment>
<dbReference type="InterPro" id="IPR036680">
    <property type="entry name" value="SPOR-like_sf"/>
</dbReference>
<keyword evidence="4" id="KW-1185">Reference proteome</keyword>
<dbReference type="Proteomes" id="UP000623958">
    <property type="component" value="Unassembled WGS sequence"/>
</dbReference>
<proteinExistence type="predicted"/>
<evidence type="ECO:0000313" key="3">
    <source>
        <dbReference type="EMBL" id="GHH52404.1"/>
    </source>
</evidence>